<dbReference type="AlphaFoldDB" id="A0AAN8IXY2"/>
<comment type="caution">
    <text evidence="1">The sequence shown here is derived from an EMBL/GenBank/DDBJ whole genome shotgun (WGS) entry which is preliminary data.</text>
</comment>
<sequence length="70" mass="8259">MLHNWTQPGSFTDKTYNGKIEKQKITKKCNVYRICYWDHDENYEDNGEDSTINIHELATDYICGDLQLLS</sequence>
<dbReference type="Proteomes" id="UP001347796">
    <property type="component" value="Unassembled WGS sequence"/>
</dbReference>
<organism evidence="1 2">
    <name type="scientific">Patella caerulea</name>
    <name type="common">Rayed Mediterranean limpet</name>
    <dbReference type="NCBI Taxonomy" id="87958"/>
    <lineage>
        <taxon>Eukaryota</taxon>
        <taxon>Metazoa</taxon>
        <taxon>Spiralia</taxon>
        <taxon>Lophotrochozoa</taxon>
        <taxon>Mollusca</taxon>
        <taxon>Gastropoda</taxon>
        <taxon>Patellogastropoda</taxon>
        <taxon>Patelloidea</taxon>
        <taxon>Patellidae</taxon>
        <taxon>Patella</taxon>
    </lineage>
</organism>
<reference evidence="1 2" key="1">
    <citation type="submission" date="2024-01" db="EMBL/GenBank/DDBJ databases">
        <title>The genome of the rayed Mediterranean limpet Patella caerulea (Linnaeus, 1758).</title>
        <authorList>
            <person name="Anh-Thu Weber A."/>
            <person name="Halstead-Nussloch G."/>
        </authorList>
    </citation>
    <scope>NUCLEOTIDE SEQUENCE [LARGE SCALE GENOMIC DNA]</scope>
    <source>
        <strain evidence="1">AATW-2023a</strain>
        <tissue evidence="1">Whole specimen</tissue>
    </source>
</reference>
<evidence type="ECO:0000313" key="2">
    <source>
        <dbReference type="Proteomes" id="UP001347796"/>
    </source>
</evidence>
<keyword evidence="2" id="KW-1185">Reference proteome</keyword>
<evidence type="ECO:0000313" key="1">
    <source>
        <dbReference type="EMBL" id="KAK6168630.1"/>
    </source>
</evidence>
<gene>
    <name evidence="1" type="ORF">SNE40_019825</name>
</gene>
<proteinExistence type="predicted"/>
<name>A0AAN8IXY2_PATCE</name>
<accession>A0AAN8IXY2</accession>
<dbReference type="EMBL" id="JAZGQO010000015">
    <property type="protein sequence ID" value="KAK6168630.1"/>
    <property type="molecule type" value="Genomic_DNA"/>
</dbReference>
<protein>
    <submittedName>
        <fullName evidence="1">Uncharacterized protein</fullName>
    </submittedName>
</protein>